<comment type="caution">
    <text evidence="1">The sequence shown here is derived from an EMBL/GenBank/DDBJ whole genome shotgun (WGS) entry which is preliminary data.</text>
</comment>
<dbReference type="EMBL" id="JANBUJ010000784">
    <property type="protein sequence ID" value="KAJ2770160.1"/>
    <property type="molecule type" value="Genomic_DNA"/>
</dbReference>
<evidence type="ECO:0000313" key="1">
    <source>
        <dbReference type="EMBL" id="KAJ2770160.1"/>
    </source>
</evidence>
<name>A0ACC1JZ64_9FUNG</name>
<protein>
    <submittedName>
        <fullName evidence="1">Uncharacterized protein</fullName>
    </submittedName>
</protein>
<sequence length="249" mass="26776">MSASDAEMEELLAVGRGISQLLGSDGVSERYLAHFAALAQRERQDGGRESGWPAGVRQAARGLEQLGLGAVARIYRVASTYYSWPLAERALCMAAPSPAHLCKLVVLENKRWRPSRSPVRWANARHYCVVVQYVHSVSTAAMVDFVRALDGNSVAKKHFNFRLASPETALELTGYGRNAVSPIGMLTPLPVILCAAIAGLSPPVLWLGAGHVDYKLALPVQAFVDATQCLVADISVPAPEDSQPESLDA</sequence>
<dbReference type="Proteomes" id="UP001140234">
    <property type="component" value="Unassembled WGS sequence"/>
</dbReference>
<reference evidence="1" key="1">
    <citation type="submission" date="2022-07" db="EMBL/GenBank/DDBJ databases">
        <title>Phylogenomic reconstructions and comparative analyses of Kickxellomycotina fungi.</title>
        <authorList>
            <person name="Reynolds N.K."/>
            <person name="Stajich J.E."/>
            <person name="Barry K."/>
            <person name="Grigoriev I.V."/>
            <person name="Crous P."/>
            <person name="Smith M.E."/>
        </authorList>
    </citation>
    <scope>NUCLEOTIDE SEQUENCE</scope>
    <source>
        <strain evidence="1">CBS 109366</strain>
    </source>
</reference>
<keyword evidence="2" id="KW-1185">Reference proteome</keyword>
<organism evidence="1 2">
    <name type="scientific">Coemansia nantahalensis</name>
    <dbReference type="NCBI Taxonomy" id="2789366"/>
    <lineage>
        <taxon>Eukaryota</taxon>
        <taxon>Fungi</taxon>
        <taxon>Fungi incertae sedis</taxon>
        <taxon>Zoopagomycota</taxon>
        <taxon>Kickxellomycotina</taxon>
        <taxon>Kickxellomycetes</taxon>
        <taxon>Kickxellales</taxon>
        <taxon>Kickxellaceae</taxon>
        <taxon>Coemansia</taxon>
    </lineage>
</organism>
<gene>
    <name evidence="1" type="ORF">IWQ57_002787</name>
</gene>
<proteinExistence type="predicted"/>
<evidence type="ECO:0000313" key="2">
    <source>
        <dbReference type="Proteomes" id="UP001140234"/>
    </source>
</evidence>
<accession>A0ACC1JZ64</accession>